<evidence type="ECO:0000313" key="13">
    <source>
        <dbReference type="Proteomes" id="UP000282574"/>
    </source>
</evidence>
<evidence type="ECO:0000256" key="11">
    <source>
        <dbReference type="SAM" id="Phobius"/>
    </source>
</evidence>
<organism evidence="12 13">
    <name type="scientific">Chroococcidiopsis cubana SAG 39.79</name>
    <dbReference type="NCBI Taxonomy" id="388085"/>
    <lineage>
        <taxon>Bacteria</taxon>
        <taxon>Bacillati</taxon>
        <taxon>Cyanobacteriota</taxon>
        <taxon>Cyanophyceae</taxon>
        <taxon>Chroococcidiopsidales</taxon>
        <taxon>Chroococcidiopsidaceae</taxon>
        <taxon>Chroococcidiopsis</taxon>
    </lineage>
</organism>
<evidence type="ECO:0000256" key="6">
    <source>
        <dbReference type="ARBA" id="ARBA00022925"/>
    </source>
</evidence>
<evidence type="ECO:0000256" key="10">
    <source>
        <dbReference type="ARBA" id="ARBA00023170"/>
    </source>
</evidence>
<evidence type="ECO:0000256" key="4">
    <source>
        <dbReference type="ARBA" id="ARBA00022606"/>
    </source>
</evidence>
<comment type="caution">
    <text evidence="12">The sequence shown here is derived from an EMBL/GenBank/DDBJ whole genome shotgun (WGS) entry which is preliminary data.</text>
</comment>
<feature type="transmembrane region" description="Helical" evidence="11">
    <location>
        <begin position="102"/>
        <end position="123"/>
    </location>
</feature>
<feature type="transmembrane region" description="Helical" evidence="11">
    <location>
        <begin position="197"/>
        <end position="218"/>
    </location>
</feature>
<proteinExistence type="inferred from homology"/>
<dbReference type="GO" id="GO:0009881">
    <property type="term" value="F:photoreceptor activity"/>
    <property type="evidence" value="ECO:0007669"/>
    <property type="project" value="UniProtKB-KW"/>
</dbReference>
<dbReference type="RefSeq" id="WP_106166095.1">
    <property type="nucleotide sequence ID" value="NZ_JAVKZF010000010.1"/>
</dbReference>
<evidence type="ECO:0000256" key="3">
    <source>
        <dbReference type="ARBA" id="ARBA00022543"/>
    </source>
</evidence>
<evidence type="ECO:0000256" key="1">
    <source>
        <dbReference type="ARBA" id="ARBA00004141"/>
    </source>
</evidence>
<feature type="transmembrane region" description="Helical" evidence="11">
    <location>
        <begin position="37"/>
        <end position="56"/>
    </location>
</feature>
<dbReference type="PROSITE" id="PS00950">
    <property type="entry name" value="BACTERIAL_OPSIN_1"/>
    <property type="match status" value="1"/>
</dbReference>
<dbReference type="PANTHER" id="PTHR28286">
    <property type="match status" value="1"/>
</dbReference>
<dbReference type="Pfam" id="PF01036">
    <property type="entry name" value="Bac_rhodopsin"/>
    <property type="match status" value="1"/>
</dbReference>
<keyword evidence="3" id="KW-0600">Photoreceptor protein</keyword>
<feature type="transmembrane region" description="Helical" evidence="11">
    <location>
        <begin position="168"/>
        <end position="185"/>
    </location>
</feature>
<dbReference type="InterPro" id="IPR018229">
    <property type="entry name" value="Rhodopsin_retinal_BS"/>
</dbReference>
<sequence length="240" mass="26944">MDLQATFHWIYVAAMAIGALYFISLGTNPRGVPKYEYLVASFIPIWSGLAYMAMALGQGKVEVAGQITHYARYIDWIVTTPLLLLALSWTAMYYIAKDWTLIGSLMGTQAIVVVTGLVADLSTVDWMRYLWYACGVAAFSIVLWGIWLPLRAKTRGQGVELSKLYDKLVTYFTVLWISYPITWLIGPSGLGWVNQTIETLLFCVLPFFSKVGFSYLDLNGLRRLNASKARVIASAQKSFY</sequence>
<evidence type="ECO:0000256" key="8">
    <source>
        <dbReference type="ARBA" id="ARBA00022991"/>
    </source>
</evidence>
<keyword evidence="10" id="KW-0675">Receptor</keyword>
<keyword evidence="9 11" id="KW-0472">Membrane</keyword>
<comment type="similarity">
    <text evidence="2">Belongs to the archaeal/bacterial/fungal opsin family.</text>
</comment>
<dbReference type="Proteomes" id="UP000282574">
    <property type="component" value="Unassembled WGS sequence"/>
</dbReference>
<reference evidence="12 13" key="1">
    <citation type="journal article" date="2019" name="Genome Biol. Evol.">
        <title>Day and night: Metabolic profiles and evolutionary relationships of six axenic non-marine cyanobacteria.</title>
        <authorList>
            <person name="Will S.E."/>
            <person name="Henke P."/>
            <person name="Boedeker C."/>
            <person name="Huang S."/>
            <person name="Brinkmann H."/>
            <person name="Rohde M."/>
            <person name="Jarek M."/>
            <person name="Friedl T."/>
            <person name="Seufert S."/>
            <person name="Schumacher M."/>
            <person name="Overmann J."/>
            <person name="Neumann-Schaal M."/>
            <person name="Petersen J."/>
        </authorList>
    </citation>
    <scope>NUCLEOTIDE SEQUENCE [LARGE SCALE GENOMIC DNA]</scope>
    <source>
        <strain evidence="12 13">SAG 39.79</strain>
    </source>
</reference>
<dbReference type="GO" id="GO:0007602">
    <property type="term" value="P:phototransduction"/>
    <property type="evidence" value="ECO:0007669"/>
    <property type="project" value="UniProtKB-KW"/>
</dbReference>
<evidence type="ECO:0000313" key="12">
    <source>
        <dbReference type="EMBL" id="RUT03336.1"/>
    </source>
</evidence>
<gene>
    <name evidence="12" type="ORF">DSM107010_60600</name>
</gene>
<evidence type="ECO:0000256" key="5">
    <source>
        <dbReference type="ARBA" id="ARBA00022692"/>
    </source>
</evidence>
<feature type="transmembrane region" description="Helical" evidence="11">
    <location>
        <begin position="129"/>
        <end position="148"/>
    </location>
</feature>
<evidence type="ECO:0000256" key="9">
    <source>
        <dbReference type="ARBA" id="ARBA00023136"/>
    </source>
</evidence>
<comment type="subcellular location">
    <subcellularLocation>
        <location evidence="1">Membrane</location>
        <topology evidence="1">Multi-pass membrane protein</topology>
    </subcellularLocation>
</comment>
<keyword evidence="4" id="KW-0716">Sensory transduction</keyword>
<dbReference type="SUPFAM" id="SSF81321">
    <property type="entry name" value="Family A G protein-coupled receptor-like"/>
    <property type="match status" value="1"/>
</dbReference>
<feature type="transmembrane region" description="Helical" evidence="11">
    <location>
        <begin position="76"/>
        <end position="95"/>
    </location>
</feature>
<keyword evidence="8" id="KW-0157">Chromophore</keyword>
<dbReference type="PANTHER" id="PTHR28286:SF2">
    <property type="entry name" value="BACTERIORHODOPSIN _OPSIN, NOPA (EUROFUNG)"/>
    <property type="match status" value="1"/>
</dbReference>
<keyword evidence="7 11" id="KW-1133">Transmembrane helix</keyword>
<dbReference type="SMART" id="SM01021">
    <property type="entry name" value="Bac_rhodopsin"/>
    <property type="match status" value="1"/>
</dbReference>
<keyword evidence="5 11" id="KW-0812">Transmembrane</keyword>
<dbReference type="GO" id="GO:0005216">
    <property type="term" value="F:monoatomic ion channel activity"/>
    <property type="evidence" value="ECO:0007669"/>
    <property type="project" value="InterPro"/>
</dbReference>
<keyword evidence="13" id="KW-1185">Reference proteome</keyword>
<accession>A0AB37UAS1</accession>
<dbReference type="GO" id="GO:0016020">
    <property type="term" value="C:membrane"/>
    <property type="evidence" value="ECO:0007669"/>
    <property type="project" value="UniProtKB-SubCell"/>
</dbReference>
<protein>
    <submittedName>
        <fullName evidence="12">Rhodopsin</fullName>
    </submittedName>
</protein>
<keyword evidence="6" id="KW-0681">Retinal protein</keyword>
<dbReference type="EMBL" id="RSCK01000099">
    <property type="protein sequence ID" value="RUT03336.1"/>
    <property type="molecule type" value="Genomic_DNA"/>
</dbReference>
<feature type="transmembrane region" description="Helical" evidence="11">
    <location>
        <begin position="6"/>
        <end position="25"/>
    </location>
</feature>
<evidence type="ECO:0000256" key="7">
    <source>
        <dbReference type="ARBA" id="ARBA00022989"/>
    </source>
</evidence>
<dbReference type="Gene3D" id="1.20.1070.10">
    <property type="entry name" value="Rhodopsin 7-helix transmembrane proteins"/>
    <property type="match status" value="1"/>
</dbReference>
<dbReference type="InterPro" id="IPR001425">
    <property type="entry name" value="Arc/bac/fun_rhodopsins"/>
</dbReference>
<dbReference type="PRINTS" id="PR00251">
    <property type="entry name" value="BACTRLOPSIN"/>
</dbReference>
<dbReference type="AlphaFoldDB" id="A0AB37UAS1"/>
<evidence type="ECO:0000256" key="2">
    <source>
        <dbReference type="ARBA" id="ARBA00008130"/>
    </source>
</evidence>
<name>A0AB37UAS1_9CYAN</name>